<proteinExistence type="predicted"/>
<accession>A0A833DT67</accession>
<name>A0A833DT67_9CREN</name>
<comment type="caution">
    <text evidence="1">The sequence shown here is derived from an EMBL/GenBank/DDBJ whole genome shotgun (WGS) entry which is preliminary data.</text>
</comment>
<organism evidence="1 2">
    <name type="scientific">Ignisphaera aggregans</name>
    <dbReference type="NCBI Taxonomy" id="334771"/>
    <lineage>
        <taxon>Archaea</taxon>
        <taxon>Thermoproteota</taxon>
        <taxon>Thermoprotei</taxon>
        <taxon>Desulfurococcales</taxon>
        <taxon>Desulfurococcaceae</taxon>
        <taxon>Ignisphaera</taxon>
    </lineage>
</organism>
<dbReference type="Proteomes" id="UP000605805">
    <property type="component" value="Unassembled WGS sequence"/>
</dbReference>
<protein>
    <submittedName>
        <fullName evidence="1">Uncharacterized protein</fullName>
    </submittedName>
</protein>
<dbReference type="AlphaFoldDB" id="A0A833DT67"/>
<evidence type="ECO:0000313" key="1">
    <source>
        <dbReference type="EMBL" id="HIP56510.1"/>
    </source>
</evidence>
<sequence length="252" mass="28051">MEGVYGTYLSLPLNTTCNVRLDIRILRCRTEPCTEIRGVEEPLRSAIGRFLREFFRQAGFSDTGLEGEIVLECSTLAPLISFYVAATNLIIEELLGVEDLRRFLSSIAVIDGVALGVDPGYTLSLRCTSSFRAPCIARGVNEVLRLQGVANISIDGLLSIHHMEVQGRSPAIPRVVEANRRIVSLYLKVVSTVMPEIIDFINLQKEENEKYLRLVLYMELALSGVSPSKWVRLPKVVPDINAIAVYNIRVLS</sequence>
<reference evidence="1" key="1">
    <citation type="journal article" date="2020" name="ISME J.">
        <title>Gammaproteobacteria mediating utilization of methyl-, sulfur- and petroleum organic compounds in deep ocean hydrothermal plumes.</title>
        <authorList>
            <person name="Zhou Z."/>
            <person name="Liu Y."/>
            <person name="Pan J."/>
            <person name="Cron B.R."/>
            <person name="Toner B.M."/>
            <person name="Anantharaman K."/>
            <person name="Breier J.A."/>
            <person name="Dick G.J."/>
            <person name="Li M."/>
        </authorList>
    </citation>
    <scope>NUCLEOTIDE SEQUENCE</scope>
    <source>
        <strain evidence="1">SZUA-1435</strain>
    </source>
</reference>
<dbReference type="EMBL" id="DQTV01000007">
    <property type="protein sequence ID" value="HIP56510.1"/>
    <property type="molecule type" value="Genomic_DNA"/>
</dbReference>
<evidence type="ECO:0000313" key="2">
    <source>
        <dbReference type="Proteomes" id="UP000605805"/>
    </source>
</evidence>
<gene>
    <name evidence="1" type="ORF">EYH02_00335</name>
</gene>